<dbReference type="Proteomes" id="UP000525432">
    <property type="component" value="Unassembled WGS sequence"/>
</dbReference>
<gene>
    <name evidence="1" type="ORF">H0901_22150</name>
</gene>
<protein>
    <submittedName>
        <fullName evidence="1">Uncharacterized protein</fullName>
    </submittedName>
</protein>
<name>A0A841V6N1_MICAE</name>
<evidence type="ECO:0000313" key="1">
    <source>
        <dbReference type="EMBL" id="MBC1197878.1"/>
    </source>
</evidence>
<sequence>MRDKVLIILLLNILCITKSLEVLAQTIETPTDSMLLYSVYRQELIRKGWLPVPQKFGVRPNIPEVVCGASGRLCTAYWLYSKVAENRELRFILWDTKRGLVVAPYMDD</sequence>
<accession>A0A841V6N1</accession>
<evidence type="ECO:0000313" key="2">
    <source>
        <dbReference type="Proteomes" id="UP000525432"/>
    </source>
</evidence>
<organism evidence="1 2">
    <name type="scientific">Microcystis aeruginosa BLCC-F158</name>
    <dbReference type="NCBI Taxonomy" id="2755316"/>
    <lineage>
        <taxon>Bacteria</taxon>
        <taxon>Bacillati</taxon>
        <taxon>Cyanobacteriota</taxon>
        <taxon>Cyanophyceae</taxon>
        <taxon>Oscillatoriophycideae</taxon>
        <taxon>Chroococcales</taxon>
        <taxon>Microcystaceae</taxon>
        <taxon>Microcystis</taxon>
    </lineage>
</organism>
<comment type="caution">
    <text evidence="1">The sequence shown here is derived from an EMBL/GenBank/DDBJ whole genome shotgun (WGS) entry which is preliminary data.</text>
</comment>
<proteinExistence type="predicted"/>
<reference evidence="1 2" key="1">
    <citation type="submission" date="2020-07" db="EMBL/GenBank/DDBJ databases">
        <title>Genomes of two Microcystis aeruginosa (Cyanobacteria) strains from Florida (USA) with disparate toxicogenic potential.</title>
        <authorList>
            <person name="Lefler F.W."/>
            <person name="Barbosa M."/>
            <person name="Berthold D.E."/>
            <person name="Laughinghouse H.D. IV."/>
        </authorList>
    </citation>
    <scope>NUCLEOTIDE SEQUENCE [LARGE SCALE GENOMIC DNA]</scope>
    <source>
        <strain evidence="1 2">BLCCF158</strain>
    </source>
</reference>
<dbReference type="EMBL" id="JACEGC010000185">
    <property type="protein sequence ID" value="MBC1197878.1"/>
    <property type="molecule type" value="Genomic_DNA"/>
</dbReference>
<dbReference type="RefSeq" id="WP_185241283.1">
    <property type="nucleotide sequence ID" value="NZ_JACEGC010000185.1"/>
</dbReference>
<dbReference type="AlphaFoldDB" id="A0A841V6N1"/>